<keyword evidence="3" id="KW-1185">Reference proteome</keyword>
<keyword evidence="1" id="KW-0472">Membrane</keyword>
<keyword evidence="1" id="KW-0812">Transmembrane</keyword>
<dbReference type="KEGG" id="hir:HETIRDRAFT_309897"/>
<proteinExistence type="predicted"/>
<evidence type="ECO:0000313" key="3">
    <source>
        <dbReference type="Proteomes" id="UP000030671"/>
    </source>
</evidence>
<evidence type="ECO:0000256" key="1">
    <source>
        <dbReference type="SAM" id="Phobius"/>
    </source>
</evidence>
<dbReference type="AlphaFoldDB" id="W4KMW8"/>
<dbReference type="Proteomes" id="UP000030671">
    <property type="component" value="Unassembled WGS sequence"/>
</dbReference>
<dbReference type="RefSeq" id="XP_009543123.1">
    <property type="nucleotide sequence ID" value="XM_009544828.1"/>
</dbReference>
<dbReference type="InParanoid" id="W4KMW8"/>
<dbReference type="HOGENOM" id="CLU_1816046_0_0_1"/>
<protein>
    <submittedName>
        <fullName evidence="2">Uncharacterized protein</fullName>
    </submittedName>
</protein>
<organism evidence="2 3">
    <name type="scientific">Heterobasidion irregulare (strain TC 32-1)</name>
    <dbReference type="NCBI Taxonomy" id="747525"/>
    <lineage>
        <taxon>Eukaryota</taxon>
        <taxon>Fungi</taxon>
        <taxon>Dikarya</taxon>
        <taxon>Basidiomycota</taxon>
        <taxon>Agaricomycotina</taxon>
        <taxon>Agaricomycetes</taxon>
        <taxon>Russulales</taxon>
        <taxon>Bondarzewiaceae</taxon>
        <taxon>Heterobasidion</taxon>
        <taxon>Heterobasidion annosum species complex</taxon>
    </lineage>
</organism>
<dbReference type="EMBL" id="KI925455">
    <property type="protein sequence ID" value="ETW86381.1"/>
    <property type="molecule type" value="Genomic_DNA"/>
</dbReference>
<gene>
    <name evidence="2" type="ORF">HETIRDRAFT_309897</name>
</gene>
<feature type="transmembrane region" description="Helical" evidence="1">
    <location>
        <begin position="63"/>
        <end position="82"/>
    </location>
</feature>
<evidence type="ECO:0000313" key="2">
    <source>
        <dbReference type="EMBL" id="ETW86381.1"/>
    </source>
</evidence>
<dbReference type="GeneID" id="20669727"/>
<name>W4KMW8_HETIT</name>
<keyword evidence="1" id="KW-1133">Transmembrane helix</keyword>
<accession>W4KMW8</accession>
<reference evidence="2 3" key="1">
    <citation type="journal article" date="2012" name="New Phytol.">
        <title>Insight into trade-off between wood decay and parasitism from the genome of a fungal forest pathogen.</title>
        <authorList>
            <person name="Olson A."/>
            <person name="Aerts A."/>
            <person name="Asiegbu F."/>
            <person name="Belbahri L."/>
            <person name="Bouzid O."/>
            <person name="Broberg A."/>
            <person name="Canback B."/>
            <person name="Coutinho P.M."/>
            <person name="Cullen D."/>
            <person name="Dalman K."/>
            <person name="Deflorio G."/>
            <person name="van Diepen L.T."/>
            <person name="Dunand C."/>
            <person name="Duplessis S."/>
            <person name="Durling M."/>
            <person name="Gonthier P."/>
            <person name="Grimwood J."/>
            <person name="Fossdal C.G."/>
            <person name="Hansson D."/>
            <person name="Henrissat B."/>
            <person name="Hietala A."/>
            <person name="Himmelstrand K."/>
            <person name="Hoffmeister D."/>
            <person name="Hogberg N."/>
            <person name="James T.Y."/>
            <person name="Karlsson M."/>
            <person name="Kohler A."/>
            <person name="Kues U."/>
            <person name="Lee Y.H."/>
            <person name="Lin Y.C."/>
            <person name="Lind M."/>
            <person name="Lindquist E."/>
            <person name="Lombard V."/>
            <person name="Lucas S."/>
            <person name="Lunden K."/>
            <person name="Morin E."/>
            <person name="Murat C."/>
            <person name="Park J."/>
            <person name="Raffaello T."/>
            <person name="Rouze P."/>
            <person name="Salamov A."/>
            <person name="Schmutz J."/>
            <person name="Solheim H."/>
            <person name="Stahlberg J."/>
            <person name="Velez H."/>
            <person name="de Vries R.P."/>
            <person name="Wiebenga A."/>
            <person name="Woodward S."/>
            <person name="Yakovlev I."/>
            <person name="Garbelotto M."/>
            <person name="Martin F."/>
            <person name="Grigoriev I.V."/>
            <person name="Stenlid J."/>
        </authorList>
    </citation>
    <scope>NUCLEOTIDE SEQUENCE [LARGE SCALE GENOMIC DNA]</scope>
    <source>
        <strain evidence="2 3">TC 32-1</strain>
    </source>
</reference>
<feature type="transmembrane region" description="Helical" evidence="1">
    <location>
        <begin position="31"/>
        <end position="51"/>
    </location>
</feature>
<dbReference type="OrthoDB" id="3250682at2759"/>
<sequence length="142" mass="15434">MGISLVQAELLALFLETFVYGMSFRLVASTSPLTVVKGIFFTLSLITFTILSSARLGRTHSRTIILPTAFFMLALATAHLIIDYIRAAHAFIVLGAPSGAASEFFSDISEGTFLAKSLLYLFQTLAGDSIIVRSLIRFPRAP</sequence>